<dbReference type="Proteomes" id="UP000659172">
    <property type="component" value="Unassembled WGS sequence"/>
</dbReference>
<dbReference type="RefSeq" id="WP_176949801.1">
    <property type="nucleotide sequence ID" value="NZ_JABXYK010000006.1"/>
</dbReference>
<dbReference type="PIRSF" id="PIRSF012318">
    <property type="entry name" value="UCP012318"/>
    <property type="match status" value="1"/>
</dbReference>
<comment type="caution">
    <text evidence="2">The sequence shown here is derived from an EMBL/GenBank/DDBJ whole genome shotgun (WGS) entry which is preliminary data.</text>
</comment>
<protein>
    <submittedName>
        <fullName evidence="2">Ferritin-like domain-containing protein</fullName>
    </submittedName>
</protein>
<dbReference type="PANTHER" id="PTHR42782:SF4">
    <property type="entry name" value="DUF455 DOMAIN-CONTAINING PROTEIN"/>
    <property type="match status" value="1"/>
</dbReference>
<sequence length="281" mass="31511">MTHEIEIKEIKKIVSLRGGATLAILSADLDTKTELAQETARRWFARTLSIRSPLDPPLPERPGRPDKPELVPPKNMKKRSLHTLKGRIALLHALAHIELNAIDLALDIVARFTTEGVPHSFFDGWMQVAFEEAKHFRLIRDRLRTLGADYGDLPAHDGLWQAAHSTRNDLTARLAVVPLILEARGLDVTPVLQEKMRETGDIESADILDVIYNDEKGHVAVGAKWFRFLCARERKDPSATFRDLVRVNFRGSLKAPFNDVARAEAGLTPSFYRSLVSVSQS</sequence>
<dbReference type="InterPro" id="IPR012347">
    <property type="entry name" value="Ferritin-like"/>
</dbReference>
<evidence type="ECO:0000256" key="1">
    <source>
        <dbReference type="SAM" id="MobiDB-lite"/>
    </source>
</evidence>
<evidence type="ECO:0000313" key="3">
    <source>
        <dbReference type="Proteomes" id="UP000659172"/>
    </source>
</evidence>
<dbReference type="SUPFAM" id="SSF47240">
    <property type="entry name" value="Ferritin-like"/>
    <property type="match status" value="1"/>
</dbReference>
<dbReference type="CDD" id="cd00657">
    <property type="entry name" value="Ferritin_like"/>
    <property type="match status" value="1"/>
</dbReference>
<dbReference type="Pfam" id="PF04305">
    <property type="entry name" value="DUF455"/>
    <property type="match status" value="1"/>
</dbReference>
<name>A0ABX2QDH7_9HYPH</name>
<dbReference type="InterPro" id="IPR009078">
    <property type="entry name" value="Ferritin-like_SF"/>
</dbReference>
<gene>
    <name evidence="2" type="ORF">HV823_11150</name>
</gene>
<dbReference type="PANTHER" id="PTHR42782">
    <property type="entry name" value="SI:CH73-314G15.3"/>
    <property type="match status" value="1"/>
</dbReference>
<dbReference type="EMBL" id="JABXYK010000006">
    <property type="protein sequence ID" value="NVP55808.1"/>
    <property type="molecule type" value="Genomic_DNA"/>
</dbReference>
<keyword evidence="3" id="KW-1185">Reference proteome</keyword>
<dbReference type="InterPro" id="IPR007402">
    <property type="entry name" value="DUF455"/>
</dbReference>
<proteinExistence type="predicted"/>
<evidence type="ECO:0000313" key="2">
    <source>
        <dbReference type="EMBL" id="NVP55808.1"/>
    </source>
</evidence>
<feature type="region of interest" description="Disordered" evidence="1">
    <location>
        <begin position="54"/>
        <end position="77"/>
    </location>
</feature>
<organism evidence="2 3">
    <name type="scientific">Mycoplana rhizolycopersici</name>
    <dbReference type="NCBI Taxonomy" id="2746702"/>
    <lineage>
        <taxon>Bacteria</taxon>
        <taxon>Pseudomonadati</taxon>
        <taxon>Pseudomonadota</taxon>
        <taxon>Alphaproteobacteria</taxon>
        <taxon>Hyphomicrobiales</taxon>
        <taxon>Rhizobiaceae</taxon>
        <taxon>Mycoplana</taxon>
    </lineage>
</organism>
<reference evidence="2 3" key="1">
    <citation type="submission" date="2020-06" db="EMBL/GenBank/DDBJ databases">
        <title>Rhizobium sp.nov. isolated from the tomato plant.</title>
        <authorList>
            <person name="Thin K.K."/>
            <person name="Zhang X."/>
            <person name="He S."/>
        </authorList>
    </citation>
    <scope>NUCLEOTIDE SEQUENCE [LARGE SCALE GENOMIC DNA]</scope>
    <source>
        <strain evidence="2 3">DBTS2</strain>
    </source>
</reference>
<dbReference type="Gene3D" id="1.20.1260.10">
    <property type="match status" value="1"/>
</dbReference>
<dbReference type="InterPro" id="IPR011197">
    <property type="entry name" value="UCP012318"/>
</dbReference>
<accession>A0ABX2QDH7</accession>